<dbReference type="eggNOG" id="ENOG50334SY">
    <property type="taxonomic scope" value="Bacteria"/>
</dbReference>
<dbReference type="GeneID" id="98917222"/>
<accession>D4RYC8</accession>
<dbReference type="Proteomes" id="UP000006238">
    <property type="component" value="Unassembled WGS sequence"/>
</dbReference>
<keyword evidence="3" id="KW-1185">Reference proteome</keyword>
<evidence type="ECO:0000313" key="3">
    <source>
        <dbReference type="Proteomes" id="UP000006238"/>
    </source>
</evidence>
<evidence type="ECO:0000256" key="1">
    <source>
        <dbReference type="SAM" id="SignalP"/>
    </source>
</evidence>
<evidence type="ECO:0000313" key="2">
    <source>
        <dbReference type="EMBL" id="EFF69028.1"/>
    </source>
</evidence>
<feature type="signal peptide" evidence="1">
    <location>
        <begin position="1"/>
        <end position="23"/>
    </location>
</feature>
<protein>
    <recommendedName>
        <fullName evidence="4">Lipoprotein</fullName>
    </recommendedName>
</protein>
<dbReference type="STRING" id="45851.BHV86_01915"/>
<organism evidence="2 3">
    <name type="scientific">Eshraghiella crossota DSM 2876</name>
    <dbReference type="NCBI Taxonomy" id="511680"/>
    <lineage>
        <taxon>Bacteria</taxon>
        <taxon>Bacillati</taxon>
        <taxon>Bacillota</taxon>
        <taxon>Clostridia</taxon>
        <taxon>Lachnospirales</taxon>
        <taxon>Lachnospiraceae</taxon>
        <taxon>Eshraghiella</taxon>
    </lineage>
</organism>
<dbReference type="EMBL" id="ABWN01000022">
    <property type="protein sequence ID" value="EFF69028.1"/>
    <property type="molecule type" value="Genomic_DNA"/>
</dbReference>
<dbReference type="RefSeq" id="WP_005601972.1">
    <property type="nucleotide sequence ID" value="NZ_GG663521.1"/>
</dbReference>
<sequence>MKRFAVTLLAVMFILAGCGKSDSTTPTKDNDNSAQVSYTINNIKIIPGTDFSGAYKELGEPVKYTEAASCYFDGMDKVFTYDGFEVRTYPAESGDFIQDLSISSDRFSTDKGITVGATVNEVVAAYGDNYVKTGNMYKYYEEGDKYIYFFFLNDTLKYFGCAIDTDNK</sequence>
<comment type="caution">
    <text evidence="2">The sequence shown here is derived from an EMBL/GenBank/DDBJ whole genome shotgun (WGS) entry which is preliminary data.</text>
</comment>
<dbReference type="HOGENOM" id="CLU_123312_0_0_9"/>
<feature type="chain" id="PRO_5039285099" description="Lipoprotein" evidence="1">
    <location>
        <begin position="24"/>
        <end position="168"/>
    </location>
</feature>
<gene>
    <name evidence="2" type="ORF">BUTYVIB_00833</name>
</gene>
<keyword evidence="1" id="KW-0732">Signal</keyword>
<dbReference type="PROSITE" id="PS51257">
    <property type="entry name" value="PROKAR_LIPOPROTEIN"/>
    <property type="match status" value="1"/>
</dbReference>
<evidence type="ECO:0008006" key="4">
    <source>
        <dbReference type="Google" id="ProtNLM"/>
    </source>
</evidence>
<reference evidence="2 3" key="1">
    <citation type="submission" date="2010-02" db="EMBL/GenBank/DDBJ databases">
        <authorList>
            <person name="Weinstock G."/>
            <person name="Sodergren E."/>
            <person name="Clifton S."/>
            <person name="Fulton L."/>
            <person name="Fulton B."/>
            <person name="Courtney L."/>
            <person name="Fronick C."/>
            <person name="Harrison M."/>
            <person name="Strong C."/>
            <person name="Farmer C."/>
            <person name="Delahaunty K."/>
            <person name="Markovic C."/>
            <person name="Hall O."/>
            <person name="Minx P."/>
            <person name="Tomlinson C."/>
            <person name="Mitreva M."/>
            <person name="Nelson J."/>
            <person name="Hou S."/>
            <person name="Wollam A."/>
            <person name="Pepin K.H."/>
            <person name="Johnson M."/>
            <person name="Bhonagiri V."/>
            <person name="Zhang X."/>
            <person name="Suruliraj S."/>
            <person name="Warren W."/>
            <person name="Chinwalla A."/>
            <person name="Mardis E.R."/>
            <person name="Wilson R.K."/>
        </authorList>
    </citation>
    <scope>NUCLEOTIDE SEQUENCE [LARGE SCALE GENOMIC DNA]</scope>
    <source>
        <strain evidence="2 3">DSM 2876</strain>
    </source>
</reference>
<proteinExistence type="predicted"/>
<dbReference type="AlphaFoldDB" id="D4RYC8"/>
<name>D4RYC8_9FIRM</name>